<dbReference type="InterPro" id="IPR002611">
    <property type="entry name" value="IstB_ATP-bd"/>
</dbReference>
<reference evidence="3" key="1">
    <citation type="submission" date="2016-01" db="EMBL/GenBank/DDBJ databases">
        <authorList>
            <person name="Mitreva M."/>
            <person name="Pepin K.H."/>
            <person name="Mihindukulasuriya K.A."/>
            <person name="Fulton R."/>
            <person name="Fronick C."/>
            <person name="O'Laughlin M."/>
            <person name="Miner T."/>
            <person name="Herter B."/>
            <person name="Rosa B.A."/>
            <person name="Cordes M."/>
            <person name="Tomlinson C."/>
            <person name="Wollam A."/>
            <person name="Palsikar V.B."/>
            <person name="Mardis E.R."/>
            <person name="Wilson R.K."/>
        </authorList>
    </citation>
    <scope>NUCLEOTIDE SEQUENCE [LARGE SCALE GENOMIC DNA]</scope>
    <source>
        <strain evidence="3">DNF00896</strain>
    </source>
</reference>
<dbReference type="GO" id="GO:0005524">
    <property type="term" value="F:ATP binding"/>
    <property type="evidence" value="ECO:0007669"/>
    <property type="project" value="InterPro"/>
</dbReference>
<proteinExistence type="predicted"/>
<protein>
    <submittedName>
        <fullName evidence="2">Putative DNA replication protein DnaC</fullName>
    </submittedName>
</protein>
<dbReference type="Pfam" id="PF01695">
    <property type="entry name" value="IstB_IS21"/>
    <property type="match status" value="1"/>
</dbReference>
<sequence>MAIDNSSYNAIMREYENIRANNRAAQVRRIEEVYEKIPKMKELNSSTGSLAVSRYKESLKSGGFSSINLKKDIDDIKKRKEILLKEAGFPVDYMEMEYDCNDCKDTGYIEGKKCHCLQAKIRKLLYAQSNLEHIVSKENFDNFSFKYYDDKYLLPSQNITNAKYMDGVKKFCEAFTDKYFNADRTKNEVFSNKQGENDRRSIVFSGSTGVGKTYLSNCIAKVLLDRYYSVIYLSAKELFETLVKVNIEKSEEQKYLLLVKEVYECDMLIIDDLGSELFNHFTTSEFFHIINRRINTEKSTIISTNLSLDKMRDTYSERVTSRIRKSFIYIRLYGNDIRARL</sequence>
<name>A0A134A0L9_9FIRM</name>
<dbReference type="NCBIfam" id="NF005304">
    <property type="entry name" value="PRK06835.1"/>
    <property type="match status" value="1"/>
</dbReference>
<dbReference type="PANTHER" id="PTHR30050">
    <property type="entry name" value="CHROMOSOMAL REPLICATION INITIATOR PROTEIN DNAA"/>
    <property type="match status" value="1"/>
</dbReference>
<evidence type="ECO:0000313" key="3">
    <source>
        <dbReference type="Proteomes" id="UP000070394"/>
    </source>
</evidence>
<organism evidence="2 3">
    <name type="scientific">Lachnoanaerobaculum saburreum</name>
    <dbReference type="NCBI Taxonomy" id="467210"/>
    <lineage>
        <taxon>Bacteria</taxon>
        <taxon>Bacillati</taxon>
        <taxon>Bacillota</taxon>
        <taxon>Clostridia</taxon>
        <taxon>Lachnospirales</taxon>
        <taxon>Lachnospiraceae</taxon>
        <taxon>Lachnoanaerobaculum</taxon>
    </lineage>
</organism>
<evidence type="ECO:0000259" key="1">
    <source>
        <dbReference type="SMART" id="SM00382"/>
    </source>
</evidence>
<dbReference type="InterPro" id="IPR027417">
    <property type="entry name" value="P-loop_NTPase"/>
</dbReference>
<dbReference type="Proteomes" id="UP000070394">
    <property type="component" value="Unassembled WGS sequence"/>
</dbReference>
<keyword evidence="3" id="KW-1185">Reference proteome</keyword>
<dbReference type="PANTHER" id="PTHR30050:SF4">
    <property type="entry name" value="ATP-BINDING PROTEIN RV3427C IN INSERTION SEQUENCE-RELATED"/>
    <property type="match status" value="1"/>
</dbReference>
<dbReference type="OrthoDB" id="9776217at2"/>
<dbReference type="AlphaFoldDB" id="A0A134A0L9"/>
<dbReference type="RefSeq" id="WP_009444610.1">
    <property type="nucleotide sequence ID" value="NZ_KQ959772.1"/>
</dbReference>
<feature type="domain" description="AAA+ ATPase" evidence="1">
    <location>
        <begin position="198"/>
        <end position="334"/>
    </location>
</feature>
<dbReference type="STRING" id="467210.HMPREF1866_00134"/>
<dbReference type="GO" id="GO:0006260">
    <property type="term" value="P:DNA replication"/>
    <property type="evidence" value="ECO:0007669"/>
    <property type="project" value="TreeGrafter"/>
</dbReference>
<dbReference type="SUPFAM" id="SSF52540">
    <property type="entry name" value="P-loop containing nucleoside triphosphate hydrolases"/>
    <property type="match status" value="1"/>
</dbReference>
<accession>A0A134A0L9</accession>
<dbReference type="PATRIC" id="fig|467210.3.peg.133"/>
<dbReference type="Gene3D" id="3.40.50.300">
    <property type="entry name" value="P-loop containing nucleotide triphosphate hydrolases"/>
    <property type="match status" value="1"/>
</dbReference>
<comment type="caution">
    <text evidence="2">The sequence shown here is derived from an EMBL/GenBank/DDBJ whole genome shotgun (WGS) entry which is preliminary data.</text>
</comment>
<dbReference type="EMBL" id="LSDA01000002">
    <property type="protein sequence ID" value="KXB61193.1"/>
    <property type="molecule type" value="Genomic_DNA"/>
</dbReference>
<dbReference type="InterPro" id="IPR003593">
    <property type="entry name" value="AAA+_ATPase"/>
</dbReference>
<evidence type="ECO:0000313" key="2">
    <source>
        <dbReference type="EMBL" id="KXB61193.1"/>
    </source>
</evidence>
<dbReference type="CDD" id="cd00009">
    <property type="entry name" value="AAA"/>
    <property type="match status" value="1"/>
</dbReference>
<dbReference type="SMART" id="SM00382">
    <property type="entry name" value="AAA"/>
    <property type="match status" value="1"/>
</dbReference>
<gene>
    <name evidence="2" type="ORF">HMPREF1866_00134</name>
</gene>